<evidence type="ECO:0000256" key="1">
    <source>
        <dbReference type="ARBA" id="ARBA00022679"/>
    </source>
</evidence>
<reference evidence="4" key="1">
    <citation type="submission" date="2022-01" db="EMBL/GenBank/DDBJ databases">
        <title>Nocardioidaceae gen. sp. A5X3R13.</title>
        <authorList>
            <person name="Lopez Marin M.A."/>
            <person name="Uhlik O."/>
        </authorList>
    </citation>
    <scope>NUCLEOTIDE SEQUENCE</scope>
    <source>
        <strain evidence="4">A5X3R13</strain>
    </source>
</reference>
<organism evidence="4 5">
    <name type="scientific">Solicola gregarius</name>
    <dbReference type="NCBI Taxonomy" id="2908642"/>
    <lineage>
        <taxon>Bacteria</taxon>
        <taxon>Bacillati</taxon>
        <taxon>Actinomycetota</taxon>
        <taxon>Actinomycetes</taxon>
        <taxon>Propionibacteriales</taxon>
        <taxon>Nocardioidaceae</taxon>
        <taxon>Solicola</taxon>
    </lineage>
</organism>
<name>A0AA46YK41_9ACTN</name>
<evidence type="ECO:0000313" key="5">
    <source>
        <dbReference type="Proteomes" id="UP001164390"/>
    </source>
</evidence>
<dbReference type="SUPFAM" id="SSF55729">
    <property type="entry name" value="Acyl-CoA N-acyltransferases (Nat)"/>
    <property type="match status" value="1"/>
</dbReference>
<accession>A0AA46YK41</accession>
<dbReference type="PANTHER" id="PTHR43072:SF23">
    <property type="entry name" value="UPF0039 PROTEIN C11D3.02C"/>
    <property type="match status" value="1"/>
</dbReference>
<keyword evidence="2" id="KW-0012">Acyltransferase</keyword>
<evidence type="ECO:0000256" key="2">
    <source>
        <dbReference type="ARBA" id="ARBA00023315"/>
    </source>
</evidence>
<dbReference type="Proteomes" id="UP001164390">
    <property type="component" value="Chromosome"/>
</dbReference>
<dbReference type="PANTHER" id="PTHR43072">
    <property type="entry name" value="N-ACETYLTRANSFERASE"/>
    <property type="match status" value="1"/>
</dbReference>
<dbReference type="Pfam" id="PF00583">
    <property type="entry name" value="Acetyltransf_1"/>
    <property type="match status" value="1"/>
</dbReference>
<proteinExistence type="predicted"/>
<keyword evidence="1" id="KW-0808">Transferase</keyword>
<dbReference type="GO" id="GO:0016747">
    <property type="term" value="F:acyltransferase activity, transferring groups other than amino-acyl groups"/>
    <property type="evidence" value="ECO:0007669"/>
    <property type="project" value="InterPro"/>
</dbReference>
<dbReference type="CDD" id="cd04301">
    <property type="entry name" value="NAT_SF"/>
    <property type="match status" value="1"/>
</dbReference>
<sequence length="206" mass="23067">MTSTPKYDVYRLTDPTDTQFLQLHDLVTTMVEQGAALGWVEPPSERELRELVADLIQAGEMDNACLVVAETLTTAGEQPQVVGFAYWNRREGETEEPHADIAKVAVSADARGGGLGRRMVEELISYGRKVGVEILTLDVRGNNHAAMQLYERLGFREYGRIEDFVAVDNERWDNVYFSLDLREADEDDLVRHGDAPRGPGASRRRG</sequence>
<dbReference type="PROSITE" id="PS51186">
    <property type="entry name" value="GNAT"/>
    <property type="match status" value="1"/>
</dbReference>
<dbReference type="InterPro" id="IPR000182">
    <property type="entry name" value="GNAT_dom"/>
</dbReference>
<dbReference type="EMBL" id="CP094970">
    <property type="protein sequence ID" value="UYM05067.1"/>
    <property type="molecule type" value="Genomic_DNA"/>
</dbReference>
<dbReference type="KEGG" id="sgrg:L0C25_21510"/>
<evidence type="ECO:0000259" key="3">
    <source>
        <dbReference type="PROSITE" id="PS51186"/>
    </source>
</evidence>
<dbReference type="InterPro" id="IPR016181">
    <property type="entry name" value="Acyl_CoA_acyltransferase"/>
</dbReference>
<keyword evidence="5" id="KW-1185">Reference proteome</keyword>
<dbReference type="RefSeq" id="WP_271633835.1">
    <property type="nucleotide sequence ID" value="NZ_CP094970.1"/>
</dbReference>
<evidence type="ECO:0000313" key="4">
    <source>
        <dbReference type="EMBL" id="UYM05067.1"/>
    </source>
</evidence>
<protein>
    <submittedName>
        <fullName evidence="4">GNAT family N-acetyltransferase</fullName>
    </submittedName>
</protein>
<dbReference type="AlphaFoldDB" id="A0AA46YK41"/>
<gene>
    <name evidence="4" type="ORF">L0C25_21510</name>
</gene>
<dbReference type="Gene3D" id="3.40.630.30">
    <property type="match status" value="1"/>
</dbReference>
<feature type="domain" description="N-acetyltransferase" evidence="3">
    <location>
        <begin position="10"/>
        <end position="182"/>
    </location>
</feature>